<feature type="region of interest" description="Disordered" evidence="1">
    <location>
        <begin position="81"/>
        <end position="102"/>
    </location>
</feature>
<gene>
    <name evidence="2" type="ORF">D9758_006143</name>
</gene>
<keyword evidence="3" id="KW-1185">Reference proteome</keyword>
<comment type="caution">
    <text evidence="2">The sequence shown here is derived from an EMBL/GenBank/DDBJ whole genome shotgun (WGS) entry which is preliminary data.</text>
</comment>
<dbReference type="AlphaFoldDB" id="A0A8H5GAQ2"/>
<evidence type="ECO:0008006" key="4">
    <source>
        <dbReference type="Google" id="ProtNLM"/>
    </source>
</evidence>
<evidence type="ECO:0000313" key="2">
    <source>
        <dbReference type="EMBL" id="KAF5361504.1"/>
    </source>
</evidence>
<reference evidence="2 3" key="1">
    <citation type="journal article" date="2020" name="ISME J.">
        <title>Uncovering the hidden diversity of litter-decomposition mechanisms in mushroom-forming fungi.</title>
        <authorList>
            <person name="Floudas D."/>
            <person name="Bentzer J."/>
            <person name="Ahren D."/>
            <person name="Johansson T."/>
            <person name="Persson P."/>
            <person name="Tunlid A."/>
        </authorList>
    </citation>
    <scope>NUCLEOTIDE SEQUENCE [LARGE SCALE GENOMIC DNA]</scope>
    <source>
        <strain evidence="2 3">CBS 291.85</strain>
    </source>
</reference>
<sequence length="388" mass="43063">MNHNSSPRLSASNPYDYRYEDWIDTAAIPNGPFGADPSAGYNMNADFGSDLNAPLSATHSFTRPPLLSRLSAENSLRQALDDTSIYPNSPESRATESSIAESEEMPGILDIESLTVSTAFQESSDDPDRPIPDIILISSDSVVFYVAQAALLNASENSFGDLFPVTSEDKLERVRYLPKVQSSELNVMMHIIYAANCARFCPSLQVVIRAIDHLPKYGIAPNMWVTKTNPIYDFLLLQASMHPLDLYCLCGRHDIYDLGTAVSAHLLSFNLGSLTDEDAESMGSLYLARLFRLHRSRVKTLMGLLMPAPDLHDPTRDCSFESQKALLSAWTMAVVYISQCARPDMLTSTIRSIFASMTGLITCRECLRGRDDRVNKIVVNWTLTKNTI</sequence>
<dbReference type="EMBL" id="JAACJM010000040">
    <property type="protein sequence ID" value="KAF5361504.1"/>
    <property type="molecule type" value="Genomic_DNA"/>
</dbReference>
<proteinExistence type="predicted"/>
<feature type="compositionally biased region" description="Polar residues" evidence="1">
    <location>
        <begin position="85"/>
        <end position="100"/>
    </location>
</feature>
<dbReference type="OrthoDB" id="3265815at2759"/>
<evidence type="ECO:0000256" key="1">
    <source>
        <dbReference type="SAM" id="MobiDB-lite"/>
    </source>
</evidence>
<organism evidence="2 3">
    <name type="scientific">Tetrapyrgos nigripes</name>
    <dbReference type="NCBI Taxonomy" id="182062"/>
    <lineage>
        <taxon>Eukaryota</taxon>
        <taxon>Fungi</taxon>
        <taxon>Dikarya</taxon>
        <taxon>Basidiomycota</taxon>
        <taxon>Agaricomycotina</taxon>
        <taxon>Agaricomycetes</taxon>
        <taxon>Agaricomycetidae</taxon>
        <taxon>Agaricales</taxon>
        <taxon>Marasmiineae</taxon>
        <taxon>Marasmiaceae</taxon>
        <taxon>Tetrapyrgos</taxon>
    </lineage>
</organism>
<accession>A0A8H5GAQ2</accession>
<dbReference type="Proteomes" id="UP000559256">
    <property type="component" value="Unassembled WGS sequence"/>
</dbReference>
<evidence type="ECO:0000313" key="3">
    <source>
        <dbReference type="Proteomes" id="UP000559256"/>
    </source>
</evidence>
<protein>
    <recommendedName>
        <fullName evidence="4">BTB domain-containing protein</fullName>
    </recommendedName>
</protein>
<name>A0A8H5GAQ2_9AGAR</name>